<reference evidence="4" key="1">
    <citation type="journal article" date="2020" name="Nat. Ecol. Evol.">
        <title>Deeply conserved synteny resolves early events in vertebrate evolution.</title>
        <authorList>
            <person name="Simakov O."/>
            <person name="Marletaz F."/>
            <person name="Yue J.X."/>
            <person name="O'Connell B."/>
            <person name="Jenkins J."/>
            <person name="Brandt A."/>
            <person name="Calef R."/>
            <person name="Tung C.H."/>
            <person name="Huang T.K."/>
            <person name="Schmutz J."/>
            <person name="Satoh N."/>
            <person name="Yu J.K."/>
            <person name="Putnam N.H."/>
            <person name="Green R.E."/>
            <person name="Rokhsar D.S."/>
        </authorList>
    </citation>
    <scope>NUCLEOTIDE SEQUENCE [LARGE SCALE GENOMIC DNA]</scope>
    <source>
        <strain evidence="4">S238N-H82</strain>
    </source>
</reference>
<dbReference type="Proteomes" id="UP000001554">
    <property type="component" value="Chromosome 12"/>
</dbReference>
<dbReference type="InterPro" id="IPR050525">
    <property type="entry name" value="ECM_Assembly_Org"/>
</dbReference>
<name>A0A9J7M3F5_BRAFL</name>
<dbReference type="PANTHER" id="PTHR24020">
    <property type="entry name" value="COLLAGEN ALPHA"/>
    <property type="match status" value="1"/>
</dbReference>
<evidence type="ECO:0000259" key="2">
    <source>
        <dbReference type="PROSITE" id="PS50022"/>
    </source>
</evidence>
<dbReference type="Pfam" id="PF00092">
    <property type="entry name" value="VWA"/>
    <property type="match status" value="3"/>
</dbReference>
<evidence type="ECO:0000259" key="3">
    <source>
        <dbReference type="PROSITE" id="PS50234"/>
    </source>
</evidence>
<protein>
    <submittedName>
        <fullName evidence="5">Uncharacterized protein LOC118427033</fullName>
    </submittedName>
</protein>
<dbReference type="SMART" id="SM00327">
    <property type="entry name" value="VWA"/>
    <property type="match status" value="3"/>
</dbReference>
<accession>A0A9J7M3F5</accession>
<dbReference type="SUPFAM" id="SSF53300">
    <property type="entry name" value="vWA-like"/>
    <property type="match status" value="3"/>
</dbReference>
<dbReference type="OrthoDB" id="6132182at2759"/>
<feature type="domain" description="VWFA" evidence="3">
    <location>
        <begin position="666"/>
        <end position="852"/>
    </location>
</feature>
<dbReference type="KEGG" id="bfo:118427033"/>
<reference evidence="5" key="2">
    <citation type="submission" date="2025-08" db="UniProtKB">
        <authorList>
            <consortium name="RefSeq"/>
        </authorList>
    </citation>
    <scope>IDENTIFICATION</scope>
    <source>
        <strain evidence="5">S238N-H82</strain>
        <tissue evidence="5">Testes</tissue>
    </source>
</reference>
<dbReference type="InterPro" id="IPR000421">
    <property type="entry name" value="FA58C"/>
</dbReference>
<sequence length="1412" mass="153164">MAALPRMFGGRAVLLVVLCFLLTPLLAESTGSAAEDAAAARREQLFQKVRAQVDKILQKAIRQKRNVVRIRVGFKVCSTKEAQPEIQRRITEAVDSGNIGGFTTEPGSTRFGNLEYYAAYRLTMRFHDDLRNETSLRYTAVKEDIFVNASSELALVRGLAKVDLDEFRPGFFSTFAILKISAPHYAATRTRDKYNSFVSSGVIGPRLLDPNYTYFSSARPPRFEAIADLAFILDNSDGVTQFQFEKILNFTNSVVDYLDVGSGAVRVTVFTVSSRVWQHFALDSFSTPESVTEAIGNIQNMALVQTNSSRPIGQALRDMMRYGFGERDGSRPDVPKAAVIVTNGDSDDDVSRPAIEAIMGGVSIYAVGVSSQLVSMTRSANQAFHLANLTYLDDSLAKVLAGSIAAATFEGPTWNQNITWASVASGFGDPSLTLDGDLSTYWYPEGPTTGNTSIVFDLQTVYTLSAFSLVAIGNGTNDPISFNLQMSSSSWPYSWQNAGSFTGIQGTDRQQIFAGFTATSRYWRLYITETGGGGKPAIAEIQFFGQEALTTRYTSLELPLPPGYFPQVFSRDSPQAVSVAQEVENGVADLIVNNSLFVHVIQALWIRPGVNSIIVQLRMIIAYSDMPVVRNTLAASITEGDLPGSAVYPEFSGFSVAAPVSPAPVDLAFVIDGSSTMGWDGFQQTKHLISKIVQELNIGTAGSRVTVVQYGNQGWQEFGLDSYNSSRSLQQAVSNIEFLDGGSNLADGLNVLYKFGFIRRNGGRPGINKGAIVITGEGAAADTAGATRAAAQLHLSGLTVMAIGVGPGAAGLPMKISSDPQFAFYVRSASELFLFRNGLAGILWEAGLIEKLYGSFKLQPGIPFNNLTATAYLHPESAEYASVLEKEAVVHAKLQPLTGRLVVNTIGFGAKQGELRINFRVDVLVSVNITAIQYALTDLSGLELVGFQYPLWLTNTSGWTISASHNVNDTVLTADNDPATTWSPGDDAINDTWYLTYDLQHVHTLTKLELASSGVGTKVRLFKLQVSRGVGPGGVWRWRDVKTFVARQGVDVQQFSGFRDRGRYWRIQIMSTYGGLSPAIGEVNFFGQTAVDTMYLTVETLDTFRPSMNNVGSVEFVNFKLIPEWAATFLAENITGVYSMVVYDVRNSYGNTAIVMQILADTTAVPALQASVEDFYSFNDTFNIPIFNPAVFTMLPGYQFTADVPVFSRTMDVTLLLDGATDTTQASFDASKTLVKKVAGSLDIPNAARLSVYQFGSTVWQELGYGFFRNYREVGEAMDLLQKRNGDRNMGAALQSVYQTAFNDPRRAGVQKVAMVVTSGASDDNTLYALSALRSAGIFVYGLGVGYDLGNAGIGSTTHVTFSLSGDYGPRLRDSGSVSYSGVVQSLDAGVGPLLRSITGLQTSTLSDIQPW</sequence>
<feature type="signal peptide" evidence="1">
    <location>
        <begin position="1"/>
        <end position="27"/>
    </location>
</feature>
<dbReference type="PRINTS" id="PR00453">
    <property type="entry name" value="VWFADOMAIN"/>
</dbReference>
<proteinExistence type="predicted"/>
<dbReference type="Gene3D" id="2.60.120.260">
    <property type="entry name" value="Galactose-binding domain-like"/>
    <property type="match status" value="2"/>
</dbReference>
<evidence type="ECO:0000313" key="4">
    <source>
        <dbReference type="Proteomes" id="UP000001554"/>
    </source>
</evidence>
<organism evidence="4 5">
    <name type="scientific">Branchiostoma floridae</name>
    <name type="common">Florida lancelet</name>
    <name type="synonym">Amphioxus</name>
    <dbReference type="NCBI Taxonomy" id="7739"/>
    <lineage>
        <taxon>Eukaryota</taxon>
        <taxon>Metazoa</taxon>
        <taxon>Chordata</taxon>
        <taxon>Cephalochordata</taxon>
        <taxon>Leptocardii</taxon>
        <taxon>Amphioxiformes</taxon>
        <taxon>Branchiostomatidae</taxon>
        <taxon>Branchiostoma</taxon>
    </lineage>
</organism>
<dbReference type="PROSITE" id="PS50234">
    <property type="entry name" value="VWFA"/>
    <property type="match status" value="3"/>
</dbReference>
<feature type="domain" description="F5/8 type C" evidence="2">
    <location>
        <begin position="401"/>
        <end position="546"/>
    </location>
</feature>
<dbReference type="Gene3D" id="3.40.50.410">
    <property type="entry name" value="von Willebrand factor, type A domain"/>
    <property type="match status" value="3"/>
</dbReference>
<dbReference type="PROSITE" id="PS50022">
    <property type="entry name" value="FA58C_3"/>
    <property type="match status" value="1"/>
</dbReference>
<dbReference type="GeneID" id="118427033"/>
<evidence type="ECO:0000256" key="1">
    <source>
        <dbReference type="SAM" id="SignalP"/>
    </source>
</evidence>
<evidence type="ECO:0000313" key="5">
    <source>
        <dbReference type="RefSeq" id="XP_035692564.1"/>
    </source>
</evidence>
<gene>
    <name evidence="5" type="primary">LOC118427033</name>
</gene>
<dbReference type="InterPro" id="IPR036465">
    <property type="entry name" value="vWFA_dom_sf"/>
</dbReference>
<feature type="chain" id="PRO_5039888251" evidence="1">
    <location>
        <begin position="28"/>
        <end position="1412"/>
    </location>
</feature>
<feature type="domain" description="VWFA" evidence="3">
    <location>
        <begin position="1212"/>
        <end position="1387"/>
    </location>
</feature>
<dbReference type="InterPro" id="IPR008979">
    <property type="entry name" value="Galactose-bd-like_sf"/>
</dbReference>
<dbReference type="PANTHER" id="PTHR24020:SF87">
    <property type="entry name" value="COLLAGEN ALPHA-1(VI) CHAIN-LIKE"/>
    <property type="match status" value="1"/>
</dbReference>
<dbReference type="Pfam" id="PF00754">
    <property type="entry name" value="F5_F8_type_C"/>
    <property type="match status" value="1"/>
</dbReference>
<dbReference type="RefSeq" id="XP_035692564.1">
    <property type="nucleotide sequence ID" value="XM_035836671.1"/>
</dbReference>
<keyword evidence="1" id="KW-0732">Signal</keyword>
<dbReference type="InterPro" id="IPR002035">
    <property type="entry name" value="VWF_A"/>
</dbReference>
<dbReference type="SUPFAM" id="SSF49785">
    <property type="entry name" value="Galactose-binding domain-like"/>
    <property type="match status" value="2"/>
</dbReference>
<keyword evidence="4" id="KW-1185">Reference proteome</keyword>
<feature type="domain" description="VWFA" evidence="3">
    <location>
        <begin position="228"/>
        <end position="404"/>
    </location>
</feature>